<feature type="compositionally biased region" description="Low complexity" evidence="6">
    <location>
        <begin position="201"/>
        <end position="228"/>
    </location>
</feature>
<comment type="subcellular location">
    <subcellularLocation>
        <location evidence="1">Membrane</location>
        <topology evidence="1">Multi-pass membrane protein</topology>
    </subcellularLocation>
</comment>
<dbReference type="Pfam" id="PF07690">
    <property type="entry name" value="MFS_1"/>
    <property type="match status" value="1"/>
</dbReference>
<dbReference type="PROSITE" id="PS00216">
    <property type="entry name" value="SUGAR_TRANSPORT_1"/>
    <property type="match status" value="1"/>
</dbReference>
<dbReference type="RefSeq" id="XP_012897029.1">
    <property type="nucleotide sequence ID" value="XM_013041575.1"/>
</dbReference>
<dbReference type="SUPFAM" id="SSF103473">
    <property type="entry name" value="MFS general substrate transporter"/>
    <property type="match status" value="1"/>
</dbReference>
<keyword evidence="3 7" id="KW-0812">Transmembrane</keyword>
<dbReference type="Gene3D" id="1.20.1250.20">
    <property type="entry name" value="MFS general substrate transporter like domains"/>
    <property type="match status" value="1"/>
</dbReference>
<organism evidence="9">
    <name type="scientific">Blastocystis hominis</name>
    <dbReference type="NCBI Taxonomy" id="12968"/>
    <lineage>
        <taxon>Eukaryota</taxon>
        <taxon>Sar</taxon>
        <taxon>Stramenopiles</taxon>
        <taxon>Bigyra</taxon>
        <taxon>Opalozoa</taxon>
        <taxon>Opalinata</taxon>
        <taxon>Blastocystidae</taxon>
        <taxon>Blastocystis</taxon>
    </lineage>
</organism>
<feature type="transmembrane region" description="Helical" evidence="7">
    <location>
        <begin position="162"/>
        <end position="182"/>
    </location>
</feature>
<feature type="transmembrane region" description="Helical" evidence="7">
    <location>
        <begin position="12"/>
        <end position="36"/>
    </location>
</feature>
<sequence length="515" mass="55965">MEVRSRRKSILVMTFITVFMDSLNNSFAGAVLPYMILEMESTPFQEGLVFSIYSLMQLLSLLAMGPLSDHYGRKPFLILSLFGSCAGIILQGLSYDMWTLILWRALTGLFAGSMIIAQSVVSDVTEASERNVFMARLAATNSIAYVLGPAVSAALISVNLRFPFFVAGAVSGIAFILSFFFLKESNMAYLQRKQRKQQQHSAAGSTATSTSASVSVSKESHSSSSSSSASERVHFKPIMPFCFFLEFCTSWTSGCYNSRYAIYLSDKFGVTTTLFATMLCIQGIWCFLLQSVLYPCLSTRCKIPIPHLAVVGMFIEVAAHVSIALAPNAFMGFAPIFVYLVGWSLVCPASTSILSTSFTPSVAGKVLSWDNFAMQAALISAPLVLSEIYSSSREAVYYVTAGVCFLGMLDIGYVATWKGSKDFGKIASYEEEEKKEKNIEMSEVEKKGAEQGESGVMVDITNADSPLKNSVQSADELSTTPTIAESSEVNEAAKPVESSSPSIVSNTNETVRVTL</sequence>
<feature type="transmembrane region" description="Helical" evidence="7">
    <location>
        <begin position="76"/>
        <end position="95"/>
    </location>
</feature>
<evidence type="ECO:0000256" key="3">
    <source>
        <dbReference type="ARBA" id="ARBA00022692"/>
    </source>
</evidence>
<dbReference type="AlphaFoldDB" id="D8M4J2"/>
<evidence type="ECO:0000256" key="7">
    <source>
        <dbReference type="SAM" id="Phobius"/>
    </source>
</evidence>
<dbReference type="PRINTS" id="PR01035">
    <property type="entry name" value="TCRTETA"/>
</dbReference>
<dbReference type="PROSITE" id="PS50850">
    <property type="entry name" value="MFS"/>
    <property type="match status" value="1"/>
</dbReference>
<dbReference type="InterPro" id="IPR036259">
    <property type="entry name" value="MFS_trans_sf"/>
</dbReference>
<feature type="transmembrane region" description="Helical" evidence="7">
    <location>
        <begin position="101"/>
        <end position="121"/>
    </location>
</feature>
<evidence type="ECO:0000256" key="6">
    <source>
        <dbReference type="SAM" id="MobiDB-lite"/>
    </source>
</evidence>
<dbReference type="OMA" id="NALIRPC"/>
<keyword evidence="2" id="KW-0813">Transport</keyword>
<dbReference type="Proteomes" id="UP000008312">
    <property type="component" value="Unassembled WGS sequence"/>
</dbReference>
<feature type="transmembrane region" description="Helical" evidence="7">
    <location>
        <begin position="395"/>
        <end position="415"/>
    </location>
</feature>
<feature type="compositionally biased region" description="Polar residues" evidence="6">
    <location>
        <begin position="462"/>
        <end position="489"/>
    </location>
</feature>
<dbReference type="GeneID" id="24920071"/>
<evidence type="ECO:0000313" key="9">
    <source>
        <dbReference type="EMBL" id="CBK22981.2"/>
    </source>
</evidence>
<dbReference type="OrthoDB" id="10262656at2759"/>
<evidence type="ECO:0000259" key="8">
    <source>
        <dbReference type="PROSITE" id="PS50850"/>
    </source>
</evidence>
<dbReference type="InParanoid" id="D8M4J2"/>
<gene>
    <name evidence="9" type="ORF">GSBLH_T00002943001</name>
</gene>
<feature type="compositionally biased region" description="Polar residues" evidence="6">
    <location>
        <begin position="497"/>
        <end position="515"/>
    </location>
</feature>
<dbReference type="InterPro" id="IPR020846">
    <property type="entry name" value="MFS_dom"/>
</dbReference>
<dbReference type="PANTHER" id="PTHR23504">
    <property type="entry name" value="MAJOR FACILITATOR SUPERFAMILY DOMAIN-CONTAINING PROTEIN 10"/>
    <property type="match status" value="1"/>
</dbReference>
<proteinExistence type="predicted"/>
<dbReference type="GO" id="GO:0016020">
    <property type="term" value="C:membrane"/>
    <property type="evidence" value="ECO:0007669"/>
    <property type="project" value="UniProtKB-SubCell"/>
</dbReference>
<keyword evidence="5 7" id="KW-0472">Membrane</keyword>
<dbReference type="InterPro" id="IPR011701">
    <property type="entry name" value="MFS"/>
</dbReference>
<name>D8M4J2_BLAHO</name>
<feature type="transmembrane region" description="Helical" evidence="7">
    <location>
        <begin position="133"/>
        <end position="156"/>
    </location>
</feature>
<reference evidence="9" key="1">
    <citation type="submission" date="2010-02" db="EMBL/GenBank/DDBJ databases">
        <title>Sequencing and annotation of the Blastocystis hominis genome.</title>
        <authorList>
            <person name="Wincker P."/>
        </authorList>
    </citation>
    <scope>NUCLEOTIDE SEQUENCE</scope>
    <source>
        <strain evidence="9">Singapore isolate B</strain>
    </source>
</reference>
<feature type="region of interest" description="Disordered" evidence="6">
    <location>
        <begin position="435"/>
        <end position="515"/>
    </location>
</feature>
<dbReference type="PANTHER" id="PTHR23504:SF15">
    <property type="entry name" value="MAJOR FACILITATOR SUPERFAMILY (MFS) PROFILE DOMAIN-CONTAINING PROTEIN"/>
    <property type="match status" value="1"/>
</dbReference>
<feature type="transmembrane region" description="Helical" evidence="7">
    <location>
        <begin position="308"/>
        <end position="330"/>
    </location>
</feature>
<dbReference type="InterPro" id="IPR005829">
    <property type="entry name" value="Sugar_transporter_CS"/>
</dbReference>
<feature type="transmembrane region" description="Helical" evidence="7">
    <location>
        <begin position="274"/>
        <end position="296"/>
    </location>
</feature>
<evidence type="ECO:0000256" key="4">
    <source>
        <dbReference type="ARBA" id="ARBA00022989"/>
    </source>
</evidence>
<feature type="transmembrane region" description="Helical" evidence="7">
    <location>
        <begin position="48"/>
        <end position="64"/>
    </location>
</feature>
<evidence type="ECO:0000256" key="2">
    <source>
        <dbReference type="ARBA" id="ARBA00022448"/>
    </source>
</evidence>
<protein>
    <recommendedName>
        <fullName evidence="8">Major facilitator superfamily (MFS) profile domain-containing protein</fullName>
    </recommendedName>
</protein>
<dbReference type="InterPro" id="IPR001958">
    <property type="entry name" value="Tet-R_TetA/multi-R_MdtG-like"/>
</dbReference>
<keyword evidence="4 7" id="KW-1133">Transmembrane helix</keyword>
<feature type="compositionally biased region" description="Basic and acidic residues" evidence="6">
    <location>
        <begin position="435"/>
        <end position="450"/>
    </location>
</feature>
<evidence type="ECO:0000256" key="1">
    <source>
        <dbReference type="ARBA" id="ARBA00004141"/>
    </source>
</evidence>
<evidence type="ECO:0000256" key="5">
    <source>
        <dbReference type="ARBA" id="ARBA00023136"/>
    </source>
</evidence>
<accession>D8M4J2</accession>
<dbReference type="GO" id="GO:0022857">
    <property type="term" value="F:transmembrane transporter activity"/>
    <property type="evidence" value="ECO:0007669"/>
    <property type="project" value="InterPro"/>
</dbReference>
<feature type="region of interest" description="Disordered" evidence="6">
    <location>
        <begin position="199"/>
        <end position="228"/>
    </location>
</feature>
<evidence type="ECO:0000313" key="10">
    <source>
        <dbReference type="Proteomes" id="UP000008312"/>
    </source>
</evidence>
<keyword evidence="10" id="KW-1185">Reference proteome</keyword>
<dbReference type="EMBL" id="FN668653">
    <property type="protein sequence ID" value="CBK22981.2"/>
    <property type="molecule type" value="Genomic_DNA"/>
</dbReference>
<feature type="domain" description="Major facilitator superfamily (MFS) profile" evidence="8">
    <location>
        <begin position="10"/>
        <end position="419"/>
    </location>
</feature>
<feature type="transmembrane region" description="Helical" evidence="7">
    <location>
        <begin position="336"/>
        <end position="359"/>
    </location>
</feature>